<feature type="active site" description="Proton donor" evidence="8">
    <location>
        <position position="514"/>
    </location>
</feature>
<dbReference type="GO" id="GO:0030247">
    <property type="term" value="F:polysaccharide binding"/>
    <property type="evidence" value="ECO:0007669"/>
    <property type="project" value="InterPro"/>
</dbReference>
<evidence type="ECO:0000256" key="7">
    <source>
        <dbReference type="ARBA" id="ARBA00033000"/>
    </source>
</evidence>
<proteinExistence type="inferred from homology"/>
<gene>
    <name evidence="11" type="ORF">CPT03_01355</name>
</gene>
<keyword evidence="9" id="KW-0732">Signal</keyword>
<evidence type="ECO:0000256" key="2">
    <source>
        <dbReference type="ARBA" id="ARBA00006285"/>
    </source>
</evidence>
<keyword evidence="4" id="KW-0378">Hydrolase</keyword>
<protein>
    <recommendedName>
        <fullName evidence="3">beta-N-acetylhexosaminidase</fullName>
        <ecNumber evidence="3">3.2.1.52</ecNumber>
    </recommendedName>
    <alternativeName>
        <fullName evidence="6">Beta-N-acetylhexosaminidase</fullName>
    </alternativeName>
    <alternativeName>
        <fullName evidence="7">N-acetyl-beta-glucosaminidase</fullName>
    </alternativeName>
</protein>
<dbReference type="InterPro" id="IPR015882">
    <property type="entry name" value="HEX_bac_N"/>
</dbReference>
<feature type="domain" description="Chitobiase/beta-hexosaminidases N-terminal" evidence="10">
    <location>
        <begin position="29"/>
        <end position="189"/>
    </location>
</feature>
<evidence type="ECO:0000256" key="5">
    <source>
        <dbReference type="ARBA" id="ARBA00023295"/>
    </source>
</evidence>
<dbReference type="PANTHER" id="PTHR22600">
    <property type="entry name" value="BETA-HEXOSAMINIDASE"/>
    <property type="match status" value="1"/>
</dbReference>
<dbReference type="InterPro" id="IPR013783">
    <property type="entry name" value="Ig-like_fold"/>
</dbReference>
<dbReference type="InterPro" id="IPR004866">
    <property type="entry name" value="CHB/HEX_N_dom"/>
</dbReference>
<evidence type="ECO:0000259" key="10">
    <source>
        <dbReference type="SMART" id="SM01081"/>
    </source>
</evidence>
<evidence type="ECO:0000256" key="4">
    <source>
        <dbReference type="ARBA" id="ARBA00022801"/>
    </source>
</evidence>
<dbReference type="SUPFAM" id="SSF81296">
    <property type="entry name" value="E set domains"/>
    <property type="match status" value="1"/>
</dbReference>
<feature type="chain" id="PRO_5013669171" description="beta-N-acetylhexosaminidase" evidence="9">
    <location>
        <begin position="21"/>
        <end position="842"/>
    </location>
</feature>
<dbReference type="Gene3D" id="3.30.379.10">
    <property type="entry name" value="Chitobiase/beta-hexosaminidase domain 2-like"/>
    <property type="match status" value="1"/>
</dbReference>
<dbReference type="SUPFAM" id="SSF49384">
    <property type="entry name" value="Carbohydrate-binding domain"/>
    <property type="match status" value="1"/>
</dbReference>
<keyword evidence="5" id="KW-0326">Glycosidase</keyword>
<dbReference type="InterPro" id="IPR012291">
    <property type="entry name" value="CBM2_carb-bd_dom_sf"/>
</dbReference>
<dbReference type="SUPFAM" id="SSF55545">
    <property type="entry name" value="beta-N-acetylhexosaminidase-like domain"/>
    <property type="match status" value="1"/>
</dbReference>
<dbReference type="InterPro" id="IPR008965">
    <property type="entry name" value="CBM2/CBM3_carb-bd_dom_sf"/>
</dbReference>
<dbReference type="InterPro" id="IPR015883">
    <property type="entry name" value="Glyco_hydro_20_cat"/>
</dbReference>
<name>A0A2D1U0P3_9SPHI</name>
<dbReference type="Pfam" id="PF03173">
    <property type="entry name" value="CHB_HEX"/>
    <property type="match status" value="1"/>
</dbReference>
<dbReference type="Gene3D" id="3.20.20.80">
    <property type="entry name" value="Glycosidases"/>
    <property type="match status" value="1"/>
</dbReference>
<dbReference type="InterPro" id="IPR014756">
    <property type="entry name" value="Ig_E-set"/>
</dbReference>
<dbReference type="GO" id="GO:0005975">
    <property type="term" value="P:carbohydrate metabolic process"/>
    <property type="evidence" value="ECO:0007669"/>
    <property type="project" value="InterPro"/>
</dbReference>
<dbReference type="GO" id="GO:0030203">
    <property type="term" value="P:glycosaminoglycan metabolic process"/>
    <property type="evidence" value="ECO:0007669"/>
    <property type="project" value="TreeGrafter"/>
</dbReference>
<evidence type="ECO:0000256" key="6">
    <source>
        <dbReference type="ARBA" id="ARBA00030512"/>
    </source>
</evidence>
<dbReference type="Pfam" id="PF02838">
    <property type="entry name" value="Glyco_hydro_20b"/>
    <property type="match status" value="1"/>
</dbReference>
<evidence type="ECO:0000256" key="3">
    <source>
        <dbReference type="ARBA" id="ARBA00012663"/>
    </source>
</evidence>
<dbReference type="OrthoDB" id="1006965at2"/>
<evidence type="ECO:0000256" key="8">
    <source>
        <dbReference type="PIRSR" id="PIRSR625705-1"/>
    </source>
</evidence>
<dbReference type="SUPFAM" id="SSF51445">
    <property type="entry name" value="(Trans)glycosidases"/>
    <property type="match status" value="1"/>
</dbReference>
<accession>A0A2D1U0P3</accession>
<dbReference type="Pfam" id="PF00728">
    <property type="entry name" value="Glyco_hydro_20"/>
    <property type="match status" value="1"/>
</dbReference>
<dbReference type="InterPro" id="IPR017853">
    <property type="entry name" value="GH"/>
</dbReference>
<dbReference type="GO" id="GO:0016020">
    <property type="term" value="C:membrane"/>
    <property type="evidence" value="ECO:0007669"/>
    <property type="project" value="TreeGrafter"/>
</dbReference>
<dbReference type="EC" id="3.2.1.52" evidence="3"/>
<comment type="similarity">
    <text evidence="2">Belongs to the glycosyl hydrolase 20 family.</text>
</comment>
<evidence type="ECO:0000256" key="1">
    <source>
        <dbReference type="ARBA" id="ARBA00001231"/>
    </source>
</evidence>
<reference evidence="11 12" key="1">
    <citation type="submission" date="2017-10" db="EMBL/GenBank/DDBJ databases">
        <title>Whole genome of Pedobacter ginsengisoli T01R-27 isolated from tomato rhizosphere.</title>
        <authorList>
            <person name="Weon H.-Y."/>
            <person name="Lee S.A."/>
            <person name="Sang M.K."/>
            <person name="Song J."/>
        </authorList>
    </citation>
    <scope>NUCLEOTIDE SEQUENCE [LARGE SCALE GENOMIC DNA]</scope>
    <source>
        <strain evidence="11 12">T01R-27</strain>
    </source>
</reference>
<comment type="catalytic activity">
    <reaction evidence="1">
        <text>Hydrolysis of terminal non-reducing N-acetyl-D-hexosamine residues in N-acetyl-beta-D-hexosaminides.</text>
        <dbReference type="EC" id="3.2.1.52"/>
    </reaction>
</comment>
<dbReference type="RefSeq" id="WP_099437156.1">
    <property type="nucleotide sequence ID" value="NZ_CP024091.1"/>
</dbReference>
<evidence type="ECO:0000313" key="11">
    <source>
        <dbReference type="EMBL" id="ATP55202.1"/>
    </source>
</evidence>
<keyword evidence="12" id="KW-1185">Reference proteome</keyword>
<evidence type="ECO:0000313" key="12">
    <source>
        <dbReference type="Proteomes" id="UP000223749"/>
    </source>
</evidence>
<dbReference type="InterPro" id="IPR004867">
    <property type="entry name" value="CHB_C_dom"/>
</dbReference>
<dbReference type="SMART" id="SM01081">
    <property type="entry name" value="CHB_HEX"/>
    <property type="match status" value="1"/>
</dbReference>
<organism evidence="11 12">
    <name type="scientific">Pedobacter ginsengisoli</name>
    <dbReference type="NCBI Taxonomy" id="363852"/>
    <lineage>
        <taxon>Bacteria</taxon>
        <taxon>Pseudomonadati</taxon>
        <taxon>Bacteroidota</taxon>
        <taxon>Sphingobacteriia</taxon>
        <taxon>Sphingobacteriales</taxon>
        <taxon>Sphingobacteriaceae</taxon>
        <taxon>Pedobacter</taxon>
    </lineage>
</organism>
<dbReference type="Gene3D" id="2.60.40.10">
    <property type="entry name" value="Immunoglobulins"/>
    <property type="match status" value="1"/>
</dbReference>
<dbReference type="Proteomes" id="UP000223749">
    <property type="component" value="Chromosome"/>
</dbReference>
<dbReference type="EMBL" id="CP024091">
    <property type="protein sequence ID" value="ATP55202.1"/>
    <property type="molecule type" value="Genomic_DNA"/>
</dbReference>
<dbReference type="AlphaFoldDB" id="A0A2D1U0P3"/>
<dbReference type="InterPro" id="IPR029018">
    <property type="entry name" value="Hex-like_dom2"/>
</dbReference>
<dbReference type="PANTHER" id="PTHR22600:SF57">
    <property type="entry name" value="BETA-N-ACETYLHEXOSAMINIDASE"/>
    <property type="match status" value="1"/>
</dbReference>
<feature type="signal peptide" evidence="9">
    <location>
        <begin position="1"/>
        <end position="20"/>
    </location>
</feature>
<dbReference type="Pfam" id="PF03174">
    <property type="entry name" value="CHB_HEX_C"/>
    <property type="match status" value="1"/>
</dbReference>
<sequence>MKKFCILIALLFSGLINSYAQRSSPFNVRNLYITREVLSNAEDKTLSVLTITNNGKQALPGKGWSIYFNSRPMEVAGSDSLSARIKHVNGDLFRLYPIKGFSDLKSGRSMKIQVLSTEVKNITDLSSGFYLVWDNNPSKGYNISHKDVYPIQHVGRIETDVAAHVFNQNKQIKDIPLEKLPKVFPTPLSYVEGDGTFKLTPEVSIITEIEFDKEARLFADELSTILGKRPAFVQPPAKNVIVIKRGNVSGPESYKLSVTPERILITAAEPAGAFYGIQSLKTLLPSTSWGVIQKEIAIPAVEIEDAPRFGFRGFMMDVARNFQSKKEVLKVLDVMALYKMNVLHFHLNDDEGWRLEIQDLPELTTVGSQRGHTIDDGDNIVPSYGSGSDIGVNSGSGFYTRSDFIEILKYAAARHIRVIPEIETPGHARAAIKSMDARYKRLMKAGKKEEAEQYLLRDLNDKSIYESVQGWNDNVINVALPSAYNFLEKVVDEIRFMYTEAKAPLATIHFGGDEVPAGVWERSPAVANLLKADASVSGVDEMWYYYFNKINNMLKAKQLYLSGWEEIGLRKALVNGEKKMVLDERFAKENFHADVWNNLSGNEDLAYKLANAGYKVVLTCVTNLYLDLAINKSFNETGQYWGGYVDVDKPYYFVPYELFKNLKEDEGGNPIDKKTLEGKTTLTEFGKSNIVGIQAPLWSEIIKTPERFEYMLLPKLFGVAERAWAKNPEWATETDTVKSASIYNQNWSEFVNIIGKREMPRLNHYAGGYNYRIPTPGVVVANGKVMANLQLPGFIIRYTTDGTEPTVNSAAYLAPLSTKGDIIFKVFNNNGRSGRSVKIHNN</sequence>
<dbReference type="KEGG" id="pgs:CPT03_01355"/>
<dbReference type="CDD" id="cd02847">
    <property type="entry name" value="E_set_Chitobiase_C"/>
    <property type="match status" value="1"/>
</dbReference>
<dbReference type="Gene3D" id="2.60.40.290">
    <property type="match status" value="1"/>
</dbReference>
<evidence type="ECO:0000256" key="9">
    <source>
        <dbReference type="SAM" id="SignalP"/>
    </source>
</evidence>
<dbReference type="GO" id="GO:0004563">
    <property type="term" value="F:beta-N-acetylhexosaminidase activity"/>
    <property type="evidence" value="ECO:0007669"/>
    <property type="project" value="UniProtKB-EC"/>
</dbReference>
<dbReference type="InterPro" id="IPR025705">
    <property type="entry name" value="Beta_hexosaminidase_sua/sub"/>
</dbReference>
<dbReference type="PRINTS" id="PR00738">
    <property type="entry name" value="GLHYDRLASE20"/>
</dbReference>